<dbReference type="Proteomes" id="UP000639643">
    <property type="component" value="Unassembled WGS sequence"/>
</dbReference>
<dbReference type="InterPro" id="IPR008147">
    <property type="entry name" value="Gln_synt_N"/>
</dbReference>
<keyword evidence="5 11" id="KW-0436">Ligase</keyword>
<dbReference type="EC" id="6.3.1.2" evidence="3 11"/>
<evidence type="ECO:0000256" key="10">
    <source>
        <dbReference type="RuleBase" id="RU000384"/>
    </source>
</evidence>
<dbReference type="PANTHER" id="PTHR20852">
    <property type="entry name" value="GLUTAMINE SYNTHETASE"/>
    <property type="match status" value="1"/>
</dbReference>
<dbReference type="GO" id="GO:0005737">
    <property type="term" value="C:cytoplasm"/>
    <property type="evidence" value="ECO:0007669"/>
    <property type="project" value="TreeGrafter"/>
</dbReference>
<evidence type="ECO:0000259" key="14">
    <source>
        <dbReference type="PROSITE" id="PS51987"/>
    </source>
</evidence>
<keyword evidence="6 11" id="KW-0547">Nucleotide-binding</keyword>
<dbReference type="InterPro" id="IPR008146">
    <property type="entry name" value="Gln_synth_cat_dom"/>
</dbReference>
<evidence type="ECO:0000256" key="6">
    <source>
        <dbReference type="ARBA" id="ARBA00022741"/>
    </source>
</evidence>
<dbReference type="SUPFAM" id="SSF54368">
    <property type="entry name" value="Glutamine synthetase, N-terminal domain"/>
    <property type="match status" value="1"/>
</dbReference>
<feature type="domain" description="GS catalytic" evidence="14">
    <location>
        <begin position="196"/>
        <end position="443"/>
    </location>
</feature>
<dbReference type="SMART" id="SM01230">
    <property type="entry name" value="Gln-synt_C"/>
    <property type="match status" value="1"/>
</dbReference>
<dbReference type="InterPro" id="IPR014746">
    <property type="entry name" value="Gln_synth/guanido_kin_cat_dom"/>
</dbReference>
<keyword evidence="7 11" id="KW-0067">ATP-binding</keyword>
<organism evidence="15 16">
    <name type="scientific">Colletotrichum musicola</name>
    <dbReference type="NCBI Taxonomy" id="2175873"/>
    <lineage>
        <taxon>Eukaryota</taxon>
        <taxon>Fungi</taxon>
        <taxon>Dikarya</taxon>
        <taxon>Ascomycota</taxon>
        <taxon>Pezizomycotina</taxon>
        <taxon>Sordariomycetes</taxon>
        <taxon>Hypocreomycetidae</taxon>
        <taxon>Glomerellales</taxon>
        <taxon>Glomerellaceae</taxon>
        <taxon>Colletotrichum</taxon>
        <taxon>Colletotrichum orchidearum species complex</taxon>
    </lineage>
</organism>
<protein>
    <recommendedName>
        <fullName evidence="4 11">Glutamine synthetase</fullName>
        <ecNumber evidence="3 11">6.3.1.2</ecNumber>
    </recommendedName>
</protein>
<dbReference type="PROSITE" id="PS51987">
    <property type="entry name" value="GS_CATALYTIC"/>
    <property type="match status" value="1"/>
</dbReference>
<dbReference type="AlphaFoldDB" id="A0A8H6K0Y2"/>
<evidence type="ECO:0000313" key="15">
    <source>
        <dbReference type="EMBL" id="KAF6823089.1"/>
    </source>
</evidence>
<sequence length="443" mass="48773">MATEAAFVSRTENLSKYLKLDQKGNIMAEYIWIDADGETRSKSRVGSEPTLTGFAPTTRVMQGTLPPTTAWPSGNDMLGRRRSSSEPVGRPPANTVKTSISSIVSTVAGPKTRKKAPNERLEPLRLNITLKEKEYTPEDLPMWNFDGSSTGQAPGDNSDVYLKPVAVFPDPFRGAPNILVLSECWNADGTPNKYNYRHECAKLMEAHASHEPWFGLEQEYTLLDLSNRPFGWPSNGFPAPQGPYYCGVGAGKVVQRDIVDAHYKACLYAGVKISGTNAEVMPAQWEYQVGPCLGIEMGDHLWLARFLLARIAEEFGAKVSVDPKPIPGDWNGAGLHTNFSTAEMRVEGGMKHIEAAIKKLEGRHKEHIAVYGEGNEKRLTGRHETGAIDQFSYGVANRGASIRIPRECATKGYGYFEDRRPASNGDPYRITGILMETIFGSAE</sequence>
<dbReference type="SUPFAM" id="SSF55931">
    <property type="entry name" value="Glutamine synthetase/guanido kinase"/>
    <property type="match status" value="1"/>
</dbReference>
<dbReference type="PROSITE" id="PS00181">
    <property type="entry name" value="GLNA_ATP"/>
    <property type="match status" value="1"/>
</dbReference>
<dbReference type="PROSITE" id="PS00180">
    <property type="entry name" value="GLNA_1"/>
    <property type="match status" value="1"/>
</dbReference>
<dbReference type="InterPro" id="IPR050292">
    <property type="entry name" value="Glutamine_Synthetase"/>
</dbReference>
<dbReference type="GO" id="GO:0006542">
    <property type="term" value="P:glutamine biosynthetic process"/>
    <property type="evidence" value="ECO:0007669"/>
    <property type="project" value="InterPro"/>
</dbReference>
<evidence type="ECO:0000256" key="1">
    <source>
        <dbReference type="ARBA" id="ARBA00009897"/>
    </source>
</evidence>
<evidence type="ECO:0000313" key="16">
    <source>
        <dbReference type="Proteomes" id="UP000639643"/>
    </source>
</evidence>
<gene>
    <name evidence="15" type="ORF">CMUS01_10830</name>
</gene>
<dbReference type="PROSITE" id="PS51986">
    <property type="entry name" value="GS_BETA_GRASP"/>
    <property type="match status" value="1"/>
</dbReference>
<dbReference type="EMBL" id="WIGM01000516">
    <property type="protein sequence ID" value="KAF6823089.1"/>
    <property type="molecule type" value="Genomic_DNA"/>
</dbReference>
<dbReference type="Gene3D" id="3.30.590.10">
    <property type="entry name" value="Glutamine synthetase/guanido kinase, catalytic domain"/>
    <property type="match status" value="1"/>
</dbReference>
<evidence type="ECO:0000256" key="5">
    <source>
        <dbReference type="ARBA" id="ARBA00022598"/>
    </source>
</evidence>
<dbReference type="PANTHER" id="PTHR20852:SF57">
    <property type="entry name" value="GLUTAMINE SYNTHETASE 2 CYTOPLASMIC"/>
    <property type="match status" value="1"/>
</dbReference>
<feature type="region of interest" description="Disordered" evidence="12">
    <location>
        <begin position="62"/>
        <end position="97"/>
    </location>
</feature>
<dbReference type="Pfam" id="PF00120">
    <property type="entry name" value="Gln-synt_C"/>
    <property type="match status" value="1"/>
</dbReference>
<name>A0A8H6K0Y2_9PEZI</name>
<dbReference type="FunFam" id="3.30.590.10:FF:000004">
    <property type="entry name" value="Glutamine synthetase"/>
    <property type="match status" value="1"/>
</dbReference>
<dbReference type="GO" id="GO:0004356">
    <property type="term" value="F:glutamine synthetase activity"/>
    <property type="evidence" value="ECO:0007669"/>
    <property type="project" value="UniProtKB-EC"/>
</dbReference>
<evidence type="ECO:0000256" key="9">
    <source>
        <dbReference type="PROSITE-ProRule" id="PRU01330"/>
    </source>
</evidence>
<reference evidence="15" key="1">
    <citation type="journal article" date="2020" name="Phytopathology">
        <title>Genome Sequence Resources of Colletotrichum truncatum, C. plurivorum, C. musicola, and C. sojae: Four Species Pathogenic to Soybean (Glycine max).</title>
        <authorList>
            <person name="Rogerio F."/>
            <person name="Boufleur T.R."/>
            <person name="Ciampi-Guillardi M."/>
            <person name="Sukno S.A."/>
            <person name="Thon M.R."/>
            <person name="Massola Junior N.S."/>
            <person name="Baroncelli R."/>
        </authorList>
    </citation>
    <scope>NUCLEOTIDE SEQUENCE</scope>
    <source>
        <strain evidence="15">LFN0074</strain>
    </source>
</reference>
<comment type="catalytic activity">
    <reaction evidence="8 11">
        <text>L-glutamate + NH4(+) + ATP = L-glutamine + ADP + phosphate + H(+)</text>
        <dbReference type="Rhea" id="RHEA:16169"/>
        <dbReference type="ChEBI" id="CHEBI:15378"/>
        <dbReference type="ChEBI" id="CHEBI:28938"/>
        <dbReference type="ChEBI" id="CHEBI:29985"/>
        <dbReference type="ChEBI" id="CHEBI:30616"/>
        <dbReference type="ChEBI" id="CHEBI:43474"/>
        <dbReference type="ChEBI" id="CHEBI:58359"/>
        <dbReference type="ChEBI" id="CHEBI:456216"/>
        <dbReference type="EC" id="6.3.1.2"/>
    </reaction>
</comment>
<accession>A0A8H6K0Y2</accession>
<dbReference type="OrthoDB" id="1936100at2759"/>
<feature type="compositionally biased region" description="Polar residues" evidence="12">
    <location>
        <begin position="62"/>
        <end position="72"/>
    </location>
</feature>
<dbReference type="Pfam" id="PF03951">
    <property type="entry name" value="Gln-synt_N"/>
    <property type="match status" value="1"/>
</dbReference>
<evidence type="ECO:0000259" key="13">
    <source>
        <dbReference type="PROSITE" id="PS51986"/>
    </source>
</evidence>
<evidence type="ECO:0000256" key="3">
    <source>
        <dbReference type="ARBA" id="ARBA00012937"/>
    </source>
</evidence>
<dbReference type="InterPro" id="IPR036651">
    <property type="entry name" value="Gln_synt_N_sf"/>
</dbReference>
<evidence type="ECO:0000256" key="8">
    <source>
        <dbReference type="ARBA" id="ARBA00049436"/>
    </source>
</evidence>
<comment type="similarity">
    <text evidence="1 9 10">Belongs to the glutamine synthetase family.</text>
</comment>
<evidence type="ECO:0000256" key="2">
    <source>
        <dbReference type="ARBA" id="ARBA00011823"/>
    </source>
</evidence>
<keyword evidence="16" id="KW-1185">Reference proteome</keyword>
<evidence type="ECO:0000256" key="7">
    <source>
        <dbReference type="ARBA" id="ARBA00022840"/>
    </source>
</evidence>
<comment type="caution">
    <text evidence="15">The sequence shown here is derived from an EMBL/GenBank/DDBJ whole genome shotgun (WGS) entry which is preliminary data.</text>
</comment>
<comment type="subunit">
    <text evidence="2">Homooctamer.</text>
</comment>
<evidence type="ECO:0000256" key="12">
    <source>
        <dbReference type="SAM" id="MobiDB-lite"/>
    </source>
</evidence>
<dbReference type="Gene3D" id="3.10.20.70">
    <property type="entry name" value="Glutamine synthetase, N-terminal domain"/>
    <property type="match status" value="2"/>
</dbReference>
<evidence type="ECO:0000256" key="4">
    <source>
        <dbReference type="ARBA" id="ARBA00021364"/>
    </source>
</evidence>
<dbReference type="GO" id="GO:0005524">
    <property type="term" value="F:ATP binding"/>
    <property type="evidence" value="ECO:0007669"/>
    <property type="project" value="UniProtKB-KW"/>
</dbReference>
<dbReference type="InterPro" id="IPR027303">
    <property type="entry name" value="Gln_synth_gly_rich_site"/>
</dbReference>
<dbReference type="InterPro" id="IPR027302">
    <property type="entry name" value="Gln_synth_N_conserv_site"/>
</dbReference>
<evidence type="ECO:0000256" key="11">
    <source>
        <dbReference type="RuleBase" id="RU004356"/>
    </source>
</evidence>
<proteinExistence type="inferred from homology"/>
<feature type="domain" description="GS beta-grasp" evidence="13">
    <location>
        <begin position="98"/>
        <end position="189"/>
    </location>
</feature>